<feature type="region of interest" description="Disordered" evidence="1">
    <location>
        <begin position="188"/>
        <end position="208"/>
    </location>
</feature>
<dbReference type="AlphaFoldDB" id="A0A0C9XJK6"/>
<feature type="region of interest" description="Disordered" evidence="1">
    <location>
        <begin position="388"/>
        <end position="454"/>
    </location>
</feature>
<accession>A0A0C9XJK6</accession>
<keyword evidence="3" id="KW-0732">Signal</keyword>
<reference evidence="4 5" key="1">
    <citation type="submission" date="2014-04" db="EMBL/GenBank/DDBJ databases">
        <authorList>
            <consortium name="DOE Joint Genome Institute"/>
            <person name="Kuo A."/>
            <person name="Kohler A."/>
            <person name="Nagy L.G."/>
            <person name="Floudas D."/>
            <person name="Copeland A."/>
            <person name="Barry K.W."/>
            <person name="Cichocki N."/>
            <person name="Veneault-Fourrey C."/>
            <person name="LaButti K."/>
            <person name="Lindquist E.A."/>
            <person name="Lipzen A."/>
            <person name="Lundell T."/>
            <person name="Morin E."/>
            <person name="Murat C."/>
            <person name="Sun H."/>
            <person name="Tunlid A."/>
            <person name="Henrissat B."/>
            <person name="Grigoriev I.V."/>
            <person name="Hibbett D.S."/>
            <person name="Martin F."/>
            <person name="Nordberg H.P."/>
            <person name="Cantor M.N."/>
            <person name="Hua S.X."/>
        </authorList>
    </citation>
    <scope>NUCLEOTIDE SEQUENCE [LARGE SCALE GENOMIC DNA]</scope>
    <source>
        <strain evidence="4 5">LaAM-08-1</strain>
    </source>
</reference>
<name>A0A0C9XJK6_9AGAR</name>
<reference evidence="5" key="2">
    <citation type="submission" date="2015-01" db="EMBL/GenBank/DDBJ databases">
        <title>Evolutionary Origins and Diversification of the Mycorrhizal Mutualists.</title>
        <authorList>
            <consortium name="DOE Joint Genome Institute"/>
            <consortium name="Mycorrhizal Genomics Consortium"/>
            <person name="Kohler A."/>
            <person name="Kuo A."/>
            <person name="Nagy L.G."/>
            <person name="Floudas D."/>
            <person name="Copeland A."/>
            <person name="Barry K.W."/>
            <person name="Cichocki N."/>
            <person name="Veneault-Fourrey C."/>
            <person name="LaButti K."/>
            <person name="Lindquist E.A."/>
            <person name="Lipzen A."/>
            <person name="Lundell T."/>
            <person name="Morin E."/>
            <person name="Murat C."/>
            <person name="Riley R."/>
            <person name="Ohm R."/>
            <person name="Sun H."/>
            <person name="Tunlid A."/>
            <person name="Henrissat B."/>
            <person name="Grigoriev I.V."/>
            <person name="Hibbett D.S."/>
            <person name="Martin F."/>
        </authorList>
    </citation>
    <scope>NUCLEOTIDE SEQUENCE [LARGE SCALE GENOMIC DNA]</scope>
    <source>
        <strain evidence="5">LaAM-08-1</strain>
    </source>
</reference>
<dbReference type="Proteomes" id="UP000054477">
    <property type="component" value="Unassembled WGS sequence"/>
</dbReference>
<dbReference type="HOGENOM" id="CLU_634674_0_0_1"/>
<evidence type="ECO:0000256" key="2">
    <source>
        <dbReference type="SAM" id="Phobius"/>
    </source>
</evidence>
<dbReference type="OrthoDB" id="1921208at2759"/>
<feature type="transmembrane region" description="Helical" evidence="2">
    <location>
        <begin position="211"/>
        <end position="236"/>
    </location>
</feature>
<keyword evidence="5" id="KW-1185">Reference proteome</keyword>
<evidence type="ECO:0000313" key="4">
    <source>
        <dbReference type="EMBL" id="KIK01669.1"/>
    </source>
</evidence>
<protein>
    <recommendedName>
        <fullName evidence="6">Extracellular serine-rich protein</fullName>
    </recommendedName>
</protein>
<organism evidence="4 5">
    <name type="scientific">Laccaria amethystina LaAM-08-1</name>
    <dbReference type="NCBI Taxonomy" id="1095629"/>
    <lineage>
        <taxon>Eukaryota</taxon>
        <taxon>Fungi</taxon>
        <taxon>Dikarya</taxon>
        <taxon>Basidiomycota</taxon>
        <taxon>Agaricomycotina</taxon>
        <taxon>Agaricomycetes</taxon>
        <taxon>Agaricomycetidae</taxon>
        <taxon>Agaricales</taxon>
        <taxon>Agaricineae</taxon>
        <taxon>Hydnangiaceae</taxon>
        <taxon>Laccaria</taxon>
    </lineage>
</organism>
<feature type="region of interest" description="Disordered" evidence="1">
    <location>
        <begin position="295"/>
        <end position="365"/>
    </location>
</feature>
<dbReference type="STRING" id="1095629.A0A0C9XJK6"/>
<dbReference type="InterPro" id="IPR008972">
    <property type="entry name" value="Cupredoxin"/>
</dbReference>
<gene>
    <name evidence="4" type="ORF">K443DRAFT_552557</name>
</gene>
<keyword evidence="2" id="KW-1133">Transmembrane helix</keyword>
<dbReference type="InterPro" id="IPR052953">
    <property type="entry name" value="Ser-rich/MCO-related"/>
</dbReference>
<evidence type="ECO:0000313" key="5">
    <source>
        <dbReference type="Proteomes" id="UP000054477"/>
    </source>
</evidence>
<evidence type="ECO:0000256" key="1">
    <source>
        <dbReference type="SAM" id="MobiDB-lite"/>
    </source>
</evidence>
<feature type="chain" id="PRO_5002206334" description="Extracellular serine-rich protein" evidence="3">
    <location>
        <begin position="28"/>
        <end position="454"/>
    </location>
</feature>
<sequence length="454" mass="47536">MKVPAKHSATRVILAPALFFLCVVGQASHTVTTGLQGSFFDPVTLSVELNDTVTFVFSGAVHTVTQSTFDNPCLALPGGFNSGLAGTNNSQIPAPSWTLQITDISAPIWYFCQVTRPQSHCAAGMVGVINPPNISMFQQFQAAAKAVSGTPAPTFTVALQGSGAFATASPSTPPFTSPPASSVTVTVSASSTSSTTPATTRSSSSKNVGPIVGGAVGGVIGIIIVIVLLAICWRTYSNGNRTPARREPPPMVTQDLGMYQYRERPYTGMSADDPETLSPSKSFNTIRHLGSEGNVSALASTSPPFTPMRQFDNRNPNPLVPVRRPVAGTSGAQAMPGYVQQNGSAADTPRNLDSSDIASTSSRSDRGAAAGLDIQSLAQEVAAVLRSTSANASPQNMKEGQSRMIITNDDSSQVRLASTSGEGDNERVTLPRDNMTTESPPPHYTISGGDQRNW</sequence>
<dbReference type="SUPFAM" id="SSF49503">
    <property type="entry name" value="Cupredoxins"/>
    <property type="match status" value="1"/>
</dbReference>
<keyword evidence="2" id="KW-0812">Transmembrane</keyword>
<evidence type="ECO:0008006" key="6">
    <source>
        <dbReference type="Google" id="ProtNLM"/>
    </source>
</evidence>
<keyword evidence="2" id="KW-0472">Membrane</keyword>
<dbReference type="CDD" id="cd00920">
    <property type="entry name" value="Cupredoxin"/>
    <property type="match status" value="1"/>
</dbReference>
<dbReference type="Gene3D" id="2.60.40.420">
    <property type="entry name" value="Cupredoxins - blue copper proteins"/>
    <property type="match status" value="1"/>
</dbReference>
<proteinExistence type="predicted"/>
<evidence type="ECO:0000256" key="3">
    <source>
        <dbReference type="SAM" id="SignalP"/>
    </source>
</evidence>
<dbReference type="EMBL" id="KN838603">
    <property type="protein sequence ID" value="KIK01669.1"/>
    <property type="molecule type" value="Genomic_DNA"/>
</dbReference>
<feature type="signal peptide" evidence="3">
    <location>
        <begin position="1"/>
        <end position="27"/>
    </location>
</feature>
<feature type="compositionally biased region" description="Polar residues" evidence="1">
    <location>
        <begin position="388"/>
        <end position="422"/>
    </location>
</feature>
<dbReference type="PANTHER" id="PTHR34883">
    <property type="entry name" value="SERINE-RICH PROTEIN, PUTATIVE-RELATED-RELATED"/>
    <property type="match status" value="1"/>
</dbReference>
<feature type="compositionally biased region" description="Low complexity" evidence="1">
    <location>
        <begin position="313"/>
        <end position="326"/>
    </location>
</feature>
<dbReference type="PANTHER" id="PTHR34883:SF15">
    <property type="entry name" value="EXTRACELLULAR SERINE-RICH PROTEIN"/>
    <property type="match status" value="1"/>
</dbReference>